<evidence type="ECO:0000256" key="2">
    <source>
        <dbReference type="ARBA" id="ARBA00023015"/>
    </source>
</evidence>
<evidence type="ECO:0000313" key="7">
    <source>
        <dbReference type="EMBL" id="KAJ7089664.1"/>
    </source>
</evidence>
<protein>
    <submittedName>
        <fullName evidence="7">Velvet factor-domain-containing protein</fullName>
    </submittedName>
</protein>
<feature type="compositionally biased region" description="Low complexity" evidence="5">
    <location>
        <begin position="52"/>
        <end position="70"/>
    </location>
</feature>
<gene>
    <name evidence="7" type="ORF">B0H15DRAFT_779690</name>
</gene>
<evidence type="ECO:0000256" key="3">
    <source>
        <dbReference type="ARBA" id="ARBA00023163"/>
    </source>
</evidence>
<accession>A0AAD6XMT3</accession>
<sequence>MHHVQSFKTLIRLNFTTTFWDRRNLVSCAPWNHSIFNLEASSGQSSPQTVASIFSSSGSTSSRSTPSSHKSVTEYPTHRAQIRSNPRIQLSSLLADSRNRSYQLNVVQHPQKTAEFGYASLSRLPLTPPAVVQLTVRDANGNSIVPQEELPFLIAHLSLFTENGMTPLDMGSSVTGPRPRQAQPILYGNLVSSLEYLEDQNGNMGLFFLFPDVSIRWRGRFQLGITLVRISRRVTAMPDSSGVAEQGSALAQARTATFEVFPYEQYTAAPQTRLTQTFIRQGARMFTFLQP</sequence>
<dbReference type="AlphaFoldDB" id="A0AAD6XMT3"/>
<dbReference type="InterPro" id="IPR038491">
    <property type="entry name" value="Velvet_dom_sf"/>
</dbReference>
<evidence type="ECO:0000313" key="8">
    <source>
        <dbReference type="Proteomes" id="UP001222325"/>
    </source>
</evidence>
<comment type="subcellular location">
    <subcellularLocation>
        <location evidence="1">Nucleus</location>
    </subcellularLocation>
</comment>
<evidence type="ECO:0000256" key="1">
    <source>
        <dbReference type="ARBA" id="ARBA00004123"/>
    </source>
</evidence>
<organism evidence="7 8">
    <name type="scientific">Mycena belliarum</name>
    <dbReference type="NCBI Taxonomy" id="1033014"/>
    <lineage>
        <taxon>Eukaryota</taxon>
        <taxon>Fungi</taxon>
        <taxon>Dikarya</taxon>
        <taxon>Basidiomycota</taxon>
        <taxon>Agaricomycotina</taxon>
        <taxon>Agaricomycetes</taxon>
        <taxon>Agaricomycetidae</taxon>
        <taxon>Agaricales</taxon>
        <taxon>Marasmiineae</taxon>
        <taxon>Mycenaceae</taxon>
        <taxon>Mycena</taxon>
    </lineage>
</organism>
<dbReference type="GO" id="GO:0005634">
    <property type="term" value="C:nucleus"/>
    <property type="evidence" value="ECO:0007669"/>
    <property type="project" value="UniProtKB-SubCell"/>
</dbReference>
<keyword evidence="8" id="KW-1185">Reference proteome</keyword>
<dbReference type="InterPro" id="IPR021740">
    <property type="entry name" value="Velvet"/>
</dbReference>
<dbReference type="PROSITE" id="PS51821">
    <property type="entry name" value="VELVET"/>
    <property type="match status" value="1"/>
</dbReference>
<evidence type="ECO:0000256" key="5">
    <source>
        <dbReference type="SAM" id="MobiDB-lite"/>
    </source>
</evidence>
<dbReference type="InterPro" id="IPR037525">
    <property type="entry name" value="Velvet_dom"/>
</dbReference>
<feature type="compositionally biased region" description="Polar residues" evidence="5">
    <location>
        <begin position="41"/>
        <end position="51"/>
    </location>
</feature>
<dbReference type="EMBL" id="JARJCN010000023">
    <property type="protein sequence ID" value="KAJ7089664.1"/>
    <property type="molecule type" value="Genomic_DNA"/>
</dbReference>
<comment type="caution">
    <text evidence="7">The sequence shown here is derived from an EMBL/GenBank/DDBJ whole genome shotgun (WGS) entry which is preliminary data.</text>
</comment>
<dbReference type="Proteomes" id="UP001222325">
    <property type="component" value="Unassembled WGS sequence"/>
</dbReference>
<reference evidence="7" key="1">
    <citation type="submission" date="2023-03" db="EMBL/GenBank/DDBJ databases">
        <title>Massive genome expansion in bonnet fungi (Mycena s.s.) driven by repeated elements and novel gene families across ecological guilds.</title>
        <authorList>
            <consortium name="Lawrence Berkeley National Laboratory"/>
            <person name="Harder C.B."/>
            <person name="Miyauchi S."/>
            <person name="Viragh M."/>
            <person name="Kuo A."/>
            <person name="Thoen E."/>
            <person name="Andreopoulos B."/>
            <person name="Lu D."/>
            <person name="Skrede I."/>
            <person name="Drula E."/>
            <person name="Henrissat B."/>
            <person name="Morin E."/>
            <person name="Kohler A."/>
            <person name="Barry K."/>
            <person name="LaButti K."/>
            <person name="Morin E."/>
            <person name="Salamov A."/>
            <person name="Lipzen A."/>
            <person name="Mereny Z."/>
            <person name="Hegedus B."/>
            <person name="Baldrian P."/>
            <person name="Stursova M."/>
            <person name="Weitz H."/>
            <person name="Taylor A."/>
            <person name="Grigoriev I.V."/>
            <person name="Nagy L.G."/>
            <person name="Martin F."/>
            <person name="Kauserud H."/>
        </authorList>
    </citation>
    <scope>NUCLEOTIDE SEQUENCE</scope>
    <source>
        <strain evidence="7">CBHHK173m</strain>
    </source>
</reference>
<feature type="region of interest" description="Disordered" evidence="5">
    <location>
        <begin position="41"/>
        <end position="78"/>
    </location>
</feature>
<keyword evidence="3" id="KW-0804">Transcription</keyword>
<name>A0AAD6XMT3_9AGAR</name>
<keyword evidence="4" id="KW-0539">Nucleus</keyword>
<dbReference type="Gene3D" id="2.60.40.3960">
    <property type="entry name" value="Velvet domain"/>
    <property type="match status" value="1"/>
</dbReference>
<proteinExistence type="predicted"/>
<keyword evidence="2" id="KW-0805">Transcription regulation</keyword>
<dbReference type="PANTHER" id="PTHR33572">
    <property type="entry name" value="SPORE DEVELOPMENT REGULATOR VOSA"/>
    <property type="match status" value="1"/>
</dbReference>
<evidence type="ECO:0000256" key="4">
    <source>
        <dbReference type="ARBA" id="ARBA00023242"/>
    </source>
</evidence>
<feature type="domain" description="Velvet" evidence="6">
    <location>
        <begin position="97"/>
        <end position="288"/>
    </location>
</feature>
<evidence type="ECO:0000259" key="6">
    <source>
        <dbReference type="PROSITE" id="PS51821"/>
    </source>
</evidence>
<dbReference type="Pfam" id="PF11754">
    <property type="entry name" value="Velvet"/>
    <property type="match status" value="2"/>
</dbReference>
<dbReference type="PANTHER" id="PTHR33572:SF15">
    <property type="entry name" value="VELVET DOMAIN-CONTAINING PROTEIN"/>
    <property type="match status" value="1"/>
</dbReference>